<evidence type="ECO:0000313" key="8">
    <source>
        <dbReference type="EMBL" id="MDV2476525.1"/>
    </source>
</evidence>
<proteinExistence type="inferred from homology"/>
<organism evidence="8 9">
    <name type="scientific">Rhodococcus zopfii</name>
    <dbReference type="NCBI Taxonomy" id="43772"/>
    <lineage>
        <taxon>Bacteria</taxon>
        <taxon>Bacillati</taxon>
        <taxon>Actinomycetota</taxon>
        <taxon>Actinomycetes</taxon>
        <taxon>Mycobacteriales</taxon>
        <taxon>Nocardiaceae</taxon>
        <taxon>Rhodococcus</taxon>
    </lineage>
</organism>
<accession>A0ABU3WRC1</accession>
<evidence type="ECO:0000256" key="2">
    <source>
        <dbReference type="ARBA" id="ARBA00006679"/>
    </source>
</evidence>
<evidence type="ECO:0000256" key="6">
    <source>
        <dbReference type="ARBA" id="ARBA00023136"/>
    </source>
</evidence>
<keyword evidence="5 7" id="KW-1133">Transmembrane helix</keyword>
<name>A0ABU3WRC1_9NOCA</name>
<dbReference type="PANTHER" id="PTHR33452:SF1">
    <property type="entry name" value="INNER MEMBRANE PROTEIN YPHA-RELATED"/>
    <property type="match status" value="1"/>
</dbReference>
<reference evidence="8 9" key="1">
    <citation type="submission" date="2019-10" db="EMBL/GenBank/DDBJ databases">
        <title>Draft Genome Assembly of Rhodococcus zopfii DSM44189.</title>
        <authorList>
            <person name="Sutton J.M."/>
            <person name="Akob D.M."/>
            <person name="Bushman T.J."/>
        </authorList>
    </citation>
    <scope>NUCLEOTIDE SEQUENCE [LARGE SCALE GENOMIC DNA]</scope>
    <source>
        <strain evidence="8 9">DSM 44189</strain>
    </source>
</reference>
<comment type="caution">
    <text evidence="8">The sequence shown here is derived from an EMBL/GenBank/DDBJ whole genome shotgun (WGS) entry which is preliminary data.</text>
</comment>
<evidence type="ECO:0000313" key="9">
    <source>
        <dbReference type="Proteomes" id="UP001275440"/>
    </source>
</evidence>
<gene>
    <name evidence="8" type="ORF">F8M49_16515</name>
</gene>
<feature type="transmembrane region" description="Helical" evidence="7">
    <location>
        <begin position="107"/>
        <end position="128"/>
    </location>
</feature>
<dbReference type="EMBL" id="WBMO01000001">
    <property type="protein sequence ID" value="MDV2476525.1"/>
    <property type="molecule type" value="Genomic_DNA"/>
</dbReference>
<feature type="transmembrane region" description="Helical" evidence="7">
    <location>
        <begin position="52"/>
        <end position="74"/>
    </location>
</feature>
<dbReference type="Proteomes" id="UP001275440">
    <property type="component" value="Unassembled WGS sequence"/>
</dbReference>
<keyword evidence="9" id="KW-1185">Reference proteome</keyword>
<feature type="transmembrane region" description="Helical" evidence="7">
    <location>
        <begin position="81"/>
        <end position="101"/>
    </location>
</feature>
<keyword evidence="3" id="KW-1003">Cell membrane</keyword>
<dbReference type="InterPro" id="IPR032808">
    <property type="entry name" value="DoxX"/>
</dbReference>
<evidence type="ECO:0000256" key="7">
    <source>
        <dbReference type="SAM" id="Phobius"/>
    </source>
</evidence>
<keyword evidence="4 7" id="KW-0812">Transmembrane</keyword>
<comment type="similarity">
    <text evidence="2">Belongs to the DoxX family.</text>
</comment>
<evidence type="ECO:0000256" key="1">
    <source>
        <dbReference type="ARBA" id="ARBA00004651"/>
    </source>
</evidence>
<dbReference type="InterPro" id="IPR051907">
    <property type="entry name" value="DoxX-like_oxidoreductase"/>
</dbReference>
<comment type="subcellular location">
    <subcellularLocation>
        <location evidence="1">Cell membrane</location>
        <topology evidence="1">Multi-pass membrane protein</topology>
    </subcellularLocation>
</comment>
<dbReference type="RefSeq" id="WP_072810616.1">
    <property type="nucleotide sequence ID" value="NZ_JAHWLX010000204.1"/>
</dbReference>
<keyword evidence="6 7" id="KW-0472">Membrane</keyword>
<evidence type="ECO:0000256" key="5">
    <source>
        <dbReference type="ARBA" id="ARBA00022989"/>
    </source>
</evidence>
<evidence type="ECO:0000256" key="3">
    <source>
        <dbReference type="ARBA" id="ARBA00022475"/>
    </source>
</evidence>
<evidence type="ECO:0000256" key="4">
    <source>
        <dbReference type="ARBA" id="ARBA00022692"/>
    </source>
</evidence>
<protein>
    <submittedName>
        <fullName evidence="8">DoxX family protein</fullName>
    </submittedName>
</protein>
<dbReference type="Pfam" id="PF07681">
    <property type="entry name" value="DoxX"/>
    <property type="match status" value="1"/>
</dbReference>
<sequence length="145" mass="15147">MNSTVFRDIAILLARLGIGVVFLVHGLQKLTVNGYSGTKAGFEGMGVPVPQVTAFIATWVEILGGISLILGLLVPVFGVLLFLNMLGAYLFVHMGNGVYVSDGGWELVAVLGLASLLLAAVGAGAFGLDRFLAPKMPFVRSVRAG</sequence>
<feature type="transmembrane region" description="Helical" evidence="7">
    <location>
        <begin position="12"/>
        <end position="32"/>
    </location>
</feature>
<dbReference type="PANTHER" id="PTHR33452">
    <property type="entry name" value="OXIDOREDUCTASE CATD-RELATED"/>
    <property type="match status" value="1"/>
</dbReference>